<organism evidence="9 10">
    <name type="scientific">Limnochorda pilosa</name>
    <dbReference type="NCBI Taxonomy" id="1555112"/>
    <lineage>
        <taxon>Bacteria</taxon>
        <taxon>Bacillati</taxon>
        <taxon>Bacillota</taxon>
        <taxon>Limnochordia</taxon>
        <taxon>Limnochordales</taxon>
        <taxon>Limnochordaceae</taxon>
        <taxon>Limnochorda</taxon>
    </lineage>
</organism>
<dbReference type="InterPro" id="IPR035906">
    <property type="entry name" value="MetI-like_sf"/>
</dbReference>
<keyword evidence="5 7" id="KW-1133">Transmembrane helix</keyword>
<evidence type="ECO:0000256" key="6">
    <source>
        <dbReference type="ARBA" id="ARBA00023136"/>
    </source>
</evidence>
<keyword evidence="6 7" id="KW-0472">Membrane</keyword>
<reference evidence="10" key="1">
    <citation type="submission" date="2015-07" db="EMBL/GenBank/DDBJ databases">
        <title>Complete genome sequence and phylogenetic analysis of Limnochorda pilosa.</title>
        <authorList>
            <person name="Watanabe M."/>
            <person name="Kojima H."/>
            <person name="Fukui M."/>
        </authorList>
    </citation>
    <scope>NUCLEOTIDE SEQUENCE [LARGE SCALE GENOMIC DNA]</scope>
    <source>
        <strain evidence="10">HC45</strain>
    </source>
</reference>
<dbReference type="AlphaFoldDB" id="A0A0K2SFM0"/>
<dbReference type="Proteomes" id="UP000065807">
    <property type="component" value="Chromosome"/>
</dbReference>
<keyword evidence="2 7" id="KW-0813">Transport</keyword>
<feature type="domain" description="ABC transmembrane type-1" evidence="8">
    <location>
        <begin position="57"/>
        <end position="270"/>
    </location>
</feature>
<feature type="transmembrane region" description="Helical" evidence="7">
    <location>
        <begin position="94"/>
        <end position="115"/>
    </location>
</feature>
<dbReference type="CDD" id="cd06261">
    <property type="entry name" value="TM_PBP2"/>
    <property type="match status" value="1"/>
</dbReference>
<evidence type="ECO:0000313" key="10">
    <source>
        <dbReference type="Proteomes" id="UP000065807"/>
    </source>
</evidence>
<evidence type="ECO:0000313" key="9">
    <source>
        <dbReference type="EMBL" id="BAS25885.1"/>
    </source>
</evidence>
<dbReference type="PANTHER" id="PTHR43005:SF1">
    <property type="entry name" value="SPERMIDINE_PUTRESCINE TRANSPORT SYSTEM PERMEASE PROTEIN"/>
    <property type="match status" value="1"/>
</dbReference>
<feature type="transmembrane region" description="Helical" evidence="7">
    <location>
        <begin position="62"/>
        <end position="82"/>
    </location>
</feature>
<evidence type="ECO:0000256" key="1">
    <source>
        <dbReference type="ARBA" id="ARBA00004651"/>
    </source>
</evidence>
<feature type="transmembrane region" description="Helical" evidence="7">
    <location>
        <begin position="247"/>
        <end position="271"/>
    </location>
</feature>
<dbReference type="PROSITE" id="PS50928">
    <property type="entry name" value="ABC_TM1"/>
    <property type="match status" value="1"/>
</dbReference>
<dbReference type="STRING" id="1555112.LIP_0026"/>
<dbReference type="Gene3D" id="1.10.3720.10">
    <property type="entry name" value="MetI-like"/>
    <property type="match status" value="1"/>
</dbReference>
<comment type="subcellular location">
    <subcellularLocation>
        <location evidence="1 7">Cell membrane</location>
        <topology evidence="1 7">Multi-pass membrane protein</topology>
    </subcellularLocation>
</comment>
<name>A0A0K2SFM0_LIMPI</name>
<reference evidence="10" key="2">
    <citation type="journal article" date="2016" name="Int. J. Syst. Evol. Microbiol.">
        <title>Complete genome sequence and cell structure of Limnochorda pilosa, a Gram-negative spore-former within the phylum Firmicutes.</title>
        <authorList>
            <person name="Watanabe M."/>
            <person name="Kojima H."/>
            <person name="Fukui M."/>
        </authorList>
    </citation>
    <scope>NUCLEOTIDE SEQUENCE [LARGE SCALE GENOMIC DNA]</scope>
    <source>
        <strain evidence="10">HC45</strain>
    </source>
</reference>
<comment type="similarity">
    <text evidence="7">Belongs to the binding-protein-dependent transport system permease family.</text>
</comment>
<keyword evidence="3" id="KW-1003">Cell membrane</keyword>
<sequence length="283" mass="31580">MLLVHYIPMLSGFVVSFKDVNLFTVAQWTEAPWVGFRNFVEGFDPATRLGARFWRSLWNVTYFGAVTILVGYVIGMAAALLLNRPFPGRSLVRGLVLLPYITPDSVAFSVWRFIFQARIGLVNKWLLALGIIEEPTIWLVGSKSLYAVMVAAIWKGWPFAALILMAGLQSIPAELHEAAHIDGASPWQRFRYVILPLLAPVSRTLILMSVLWNYNAFNQFFVMLGKDPGLAADVPSTLIQRESFTTFAFGVGSAMSLALMAVMLLFTVLYLRVLRSESAPADR</sequence>
<feature type="transmembrane region" description="Helical" evidence="7">
    <location>
        <begin position="192"/>
        <end position="214"/>
    </location>
</feature>
<accession>A0A0K2SFM0</accession>
<dbReference type="OrthoDB" id="9761387at2"/>
<gene>
    <name evidence="9" type="ORF">LIP_0026</name>
</gene>
<keyword evidence="4 7" id="KW-0812">Transmembrane</keyword>
<evidence type="ECO:0000256" key="7">
    <source>
        <dbReference type="RuleBase" id="RU363032"/>
    </source>
</evidence>
<evidence type="ECO:0000259" key="8">
    <source>
        <dbReference type="PROSITE" id="PS50928"/>
    </source>
</evidence>
<dbReference type="SUPFAM" id="SSF161098">
    <property type="entry name" value="MetI-like"/>
    <property type="match status" value="1"/>
</dbReference>
<evidence type="ECO:0000256" key="4">
    <source>
        <dbReference type="ARBA" id="ARBA00022692"/>
    </source>
</evidence>
<dbReference type="PANTHER" id="PTHR43005">
    <property type="entry name" value="BLR7065 PROTEIN"/>
    <property type="match status" value="1"/>
</dbReference>
<dbReference type="GO" id="GO:0005886">
    <property type="term" value="C:plasma membrane"/>
    <property type="evidence" value="ECO:0007669"/>
    <property type="project" value="UniProtKB-SubCell"/>
</dbReference>
<dbReference type="EMBL" id="AP014924">
    <property type="protein sequence ID" value="BAS25885.1"/>
    <property type="molecule type" value="Genomic_DNA"/>
</dbReference>
<evidence type="ECO:0000256" key="5">
    <source>
        <dbReference type="ARBA" id="ARBA00022989"/>
    </source>
</evidence>
<dbReference type="GO" id="GO:0055085">
    <property type="term" value="P:transmembrane transport"/>
    <property type="evidence" value="ECO:0007669"/>
    <property type="project" value="InterPro"/>
</dbReference>
<keyword evidence="10" id="KW-1185">Reference proteome</keyword>
<dbReference type="KEGG" id="lpil:LIP_0026"/>
<dbReference type="Pfam" id="PF00528">
    <property type="entry name" value="BPD_transp_1"/>
    <property type="match status" value="1"/>
</dbReference>
<evidence type="ECO:0000256" key="2">
    <source>
        <dbReference type="ARBA" id="ARBA00022448"/>
    </source>
</evidence>
<dbReference type="InterPro" id="IPR000515">
    <property type="entry name" value="MetI-like"/>
</dbReference>
<evidence type="ECO:0000256" key="3">
    <source>
        <dbReference type="ARBA" id="ARBA00022475"/>
    </source>
</evidence>
<protein>
    <recommendedName>
        <fullName evidence="8">ABC transmembrane type-1 domain-containing protein</fullName>
    </recommendedName>
</protein>
<proteinExistence type="inferred from homology"/>
<feature type="transmembrane region" description="Helical" evidence="7">
    <location>
        <begin position="145"/>
        <end position="171"/>
    </location>
</feature>